<dbReference type="Proteomes" id="UP000730482">
    <property type="component" value="Unassembled WGS sequence"/>
</dbReference>
<dbReference type="EMBL" id="JAAFYZ010000010">
    <property type="protein sequence ID" value="MBS2546218.1"/>
    <property type="molecule type" value="Genomic_DNA"/>
</dbReference>
<dbReference type="RefSeq" id="WP_212007868.1">
    <property type="nucleotide sequence ID" value="NZ_JAAFYZ010000010.1"/>
</dbReference>
<name>A0ABS5KIV3_9ACTN</name>
<proteinExistence type="predicted"/>
<protein>
    <submittedName>
        <fullName evidence="1">Uncharacterized protein</fullName>
    </submittedName>
</protein>
<reference evidence="1 2" key="1">
    <citation type="submission" date="2020-02" db="EMBL/GenBank/DDBJ databases">
        <title>Acidophilic actinobacteria isolated from forest soil.</title>
        <authorList>
            <person name="Golinska P."/>
        </authorList>
    </citation>
    <scope>NUCLEOTIDE SEQUENCE [LARGE SCALE GENOMIC DNA]</scope>
    <source>
        <strain evidence="1 2">NL8</strain>
    </source>
</reference>
<accession>A0ABS5KIV3</accession>
<evidence type="ECO:0000313" key="2">
    <source>
        <dbReference type="Proteomes" id="UP000730482"/>
    </source>
</evidence>
<keyword evidence="2" id="KW-1185">Reference proteome</keyword>
<gene>
    <name evidence="1" type="ORF">KGQ19_04985</name>
</gene>
<evidence type="ECO:0000313" key="1">
    <source>
        <dbReference type="EMBL" id="MBS2546218.1"/>
    </source>
</evidence>
<sequence length="139" mass="15553">MFNATLLDTALEAIRADPERYDPMFPVIRWRRGTHSMTTHSLPGAIITAAGGRFDWSRYGVSHARGCHKQWTRWIHADSVPGIGTTNAYSAAAHLLGLNPGVGRWLFYAENRTTGAEQIAERIRRHALDDRTRTGKAQP</sequence>
<organism evidence="1 2">
    <name type="scientific">Catenulispora pinistramenti</name>
    <dbReference type="NCBI Taxonomy" id="2705254"/>
    <lineage>
        <taxon>Bacteria</taxon>
        <taxon>Bacillati</taxon>
        <taxon>Actinomycetota</taxon>
        <taxon>Actinomycetes</taxon>
        <taxon>Catenulisporales</taxon>
        <taxon>Catenulisporaceae</taxon>
        <taxon>Catenulispora</taxon>
    </lineage>
</organism>
<comment type="caution">
    <text evidence="1">The sequence shown here is derived from an EMBL/GenBank/DDBJ whole genome shotgun (WGS) entry which is preliminary data.</text>
</comment>